<dbReference type="STRING" id="39946.B8AZI6"/>
<dbReference type="Gramene" id="BGIOSGA020091-TA">
    <property type="protein sequence ID" value="BGIOSGA020091-PA"/>
    <property type="gene ID" value="BGIOSGA020091"/>
</dbReference>
<evidence type="ECO:0000256" key="3">
    <source>
        <dbReference type="ARBA" id="ARBA00022737"/>
    </source>
</evidence>
<dbReference type="OMA" id="VISCDDS"/>
<protein>
    <recommendedName>
        <fullName evidence="7">Disease resistance N-terminal domain-containing protein</fullName>
    </recommendedName>
</protein>
<keyword evidence="4" id="KW-0547">Nucleotide-binding</keyword>
<feature type="domain" description="Disease resistance N-terminal" evidence="7">
    <location>
        <begin position="11"/>
        <end position="99"/>
    </location>
</feature>
<keyword evidence="3" id="KW-0677">Repeat</keyword>
<dbReference type="Proteomes" id="UP000007015">
    <property type="component" value="Chromosome 5"/>
</dbReference>
<evidence type="ECO:0000256" key="2">
    <source>
        <dbReference type="ARBA" id="ARBA00022614"/>
    </source>
</evidence>
<evidence type="ECO:0000256" key="6">
    <source>
        <dbReference type="ARBA" id="ARBA00022840"/>
    </source>
</evidence>
<evidence type="ECO:0000313" key="8">
    <source>
        <dbReference type="EMBL" id="EEC79449.1"/>
    </source>
</evidence>
<evidence type="ECO:0000256" key="1">
    <source>
        <dbReference type="ARBA" id="ARBA00008894"/>
    </source>
</evidence>
<sequence length="320" mass="35832">MVIGEAVLSAFMQALFDKVIAAAIGELKFPQDIAEELQKLSSSLSTIQAHVEDAEARQLKDRAARSWLAKLKDVAYEMDDLLDEYAAKALQSELEGSSRSRHLSKIHQCPNLISLQDGLLSQKLFSLQQLTITNCAELTHLPAEGFRSLTALKSLHIYDCQMLAPSGQHSLLPPMLEDLRITSCSNLINPLLQELNELSSLTHLTITNCANFHSFPVKLPATLQILEIFRCSDLSYLPADLNEASCLTVMTVLKCPLIPCLSEHRLPESLKELYIKECPLITERCQENGGEDWPKIAHVPVIEIDDDYFIPNRSIRRRLS</sequence>
<evidence type="ECO:0000259" key="7">
    <source>
        <dbReference type="Pfam" id="PF18052"/>
    </source>
</evidence>
<accession>B8AZI6</accession>
<dbReference type="PANTHER" id="PTHR36766:SF40">
    <property type="entry name" value="DISEASE RESISTANCE PROTEIN RGA3"/>
    <property type="match status" value="1"/>
</dbReference>
<keyword evidence="6" id="KW-0067">ATP-binding</keyword>
<dbReference type="PANTHER" id="PTHR36766">
    <property type="entry name" value="PLANT BROAD-SPECTRUM MILDEW RESISTANCE PROTEIN RPW8"/>
    <property type="match status" value="1"/>
</dbReference>
<dbReference type="Pfam" id="PF18052">
    <property type="entry name" value="Rx_N"/>
    <property type="match status" value="1"/>
</dbReference>
<dbReference type="GO" id="GO:0006952">
    <property type="term" value="P:defense response"/>
    <property type="evidence" value="ECO:0007669"/>
    <property type="project" value="UniProtKB-KW"/>
</dbReference>
<name>B8AZI6_ORYSI</name>
<keyword evidence="2" id="KW-0433">Leucine-rich repeat</keyword>
<proteinExistence type="inferred from homology"/>
<reference evidence="8 9" key="1">
    <citation type="journal article" date="2005" name="PLoS Biol.">
        <title>The genomes of Oryza sativa: a history of duplications.</title>
        <authorList>
            <person name="Yu J."/>
            <person name="Wang J."/>
            <person name="Lin W."/>
            <person name="Li S."/>
            <person name="Li H."/>
            <person name="Zhou J."/>
            <person name="Ni P."/>
            <person name="Dong W."/>
            <person name="Hu S."/>
            <person name="Zeng C."/>
            <person name="Zhang J."/>
            <person name="Zhang Y."/>
            <person name="Li R."/>
            <person name="Xu Z."/>
            <person name="Li S."/>
            <person name="Li X."/>
            <person name="Zheng H."/>
            <person name="Cong L."/>
            <person name="Lin L."/>
            <person name="Yin J."/>
            <person name="Geng J."/>
            <person name="Li G."/>
            <person name="Shi J."/>
            <person name="Liu J."/>
            <person name="Lv H."/>
            <person name="Li J."/>
            <person name="Wang J."/>
            <person name="Deng Y."/>
            <person name="Ran L."/>
            <person name="Shi X."/>
            <person name="Wang X."/>
            <person name="Wu Q."/>
            <person name="Li C."/>
            <person name="Ren X."/>
            <person name="Wang J."/>
            <person name="Wang X."/>
            <person name="Li D."/>
            <person name="Liu D."/>
            <person name="Zhang X."/>
            <person name="Ji Z."/>
            <person name="Zhao W."/>
            <person name="Sun Y."/>
            <person name="Zhang Z."/>
            <person name="Bao J."/>
            <person name="Han Y."/>
            <person name="Dong L."/>
            <person name="Ji J."/>
            <person name="Chen P."/>
            <person name="Wu S."/>
            <person name="Liu J."/>
            <person name="Xiao Y."/>
            <person name="Bu D."/>
            <person name="Tan J."/>
            <person name="Yang L."/>
            <person name="Ye C."/>
            <person name="Zhang J."/>
            <person name="Xu J."/>
            <person name="Zhou Y."/>
            <person name="Yu Y."/>
            <person name="Zhang B."/>
            <person name="Zhuang S."/>
            <person name="Wei H."/>
            <person name="Liu B."/>
            <person name="Lei M."/>
            <person name="Yu H."/>
            <person name="Li Y."/>
            <person name="Xu H."/>
            <person name="Wei S."/>
            <person name="He X."/>
            <person name="Fang L."/>
            <person name="Zhang Z."/>
            <person name="Zhang Y."/>
            <person name="Huang X."/>
            <person name="Su Z."/>
            <person name="Tong W."/>
            <person name="Li J."/>
            <person name="Tong Z."/>
            <person name="Li S."/>
            <person name="Ye J."/>
            <person name="Wang L."/>
            <person name="Fang L."/>
            <person name="Lei T."/>
            <person name="Chen C."/>
            <person name="Chen H."/>
            <person name="Xu Z."/>
            <person name="Li H."/>
            <person name="Huang H."/>
            <person name="Zhang F."/>
            <person name="Xu H."/>
            <person name="Li N."/>
            <person name="Zhao C."/>
            <person name="Li S."/>
            <person name="Dong L."/>
            <person name="Huang Y."/>
            <person name="Li L."/>
            <person name="Xi Y."/>
            <person name="Qi Q."/>
            <person name="Li W."/>
            <person name="Zhang B."/>
            <person name="Hu W."/>
            <person name="Zhang Y."/>
            <person name="Tian X."/>
            <person name="Jiao Y."/>
            <person name="Liang X."/>
            <person name="Jin J."/>
            <person name="Gao L."/>
            <person name="Zheng W."/>
            <person name="Hao B."/>
            <person name="Liu S."/>
            <person name="Wang W."/>
            <person name="Yuan L."/>
            <person name="Cao M."/>
            <person name="McDermott J."/>
            <person name="Samudrala R."/>
            <person name="Wang J."/>
            <person name="Wong G.K."/>
            <person name="Yang H."/>
        </authorList>
    </citation>
    <scope>NUCLEOTIDE SEQUENCE [LARGE SCALE GENOMIC DNA]</scope>
    <source>
        <strain evidence="9">cv. 93-11</strain>
    </source>
</reference>
<keyword evidence="9" id="KW-1185">Reference proteome</keyword>
<dbReference type="SUPFAM" id="SSF52058">
    <property type="entry name" value="L domain-like"/>
    <property type="match status" value="1"/>
</dbReference>
<dbReference type="GO" id="GO:0005524">
    <property type="term" value="F:ATP binding"/>
    <property type="evidence" value="ECO:0007669"/>
    <property type="project" value="UniProtKB-KW"/>
</dbReference>
<evidence type="ECO:0000256" key="5">
    <source>
        <dbReference type="ARBA" id="ARBA00022821"/>
    </source>
</evidence>
<organism evidence="8 9">
    <name type="scientific">Oryza sativa subsp. indica</name>
    <name type="common">Rice</name>
    <dbReference type="NCBI Taxonomy" id="39946"/>
    <lineage>
        <taxon>Eukaryota</taxon>
        <taxon>Viridiplantae</taxon>
        <taxon>Streptophyta</taxon>
        <taxon>Embryophyta</taxon>
        <taxon>Tracheophyta</taxon>
        <taxon>Spermatophyta</taxon>
        <taxon>Magnoliopsida</taxon>
        <taxon>Liliopsida</taxon>
        <taxon>Poales</taxon>
        <taxon>Poaceae</taxon>
        <taxon>BOP clade</taxon>
        <taxon>Oryzoideae</taxon>
        <taxon>Oryzeae</taxon>
        <taxon>Oryzinae</taxon>
        <taxon>Oryza</taxon>
        <taxon>Oryza sativa</taxon>
    </lineage>
</organism>
<evidence type="ECO:0000313" key="9">
    <source>
        <dbReference type="Proteomes" id="UP000007015"/>
    </source>
</evidence>
<comment type="similarity">
    <text evidence="1">Belongs to the disease resistance NB-LRR family.</text>
</comment>
<dbReference type="Gene3D" id="1.20.5.4130">
    <property type="match status" value="1"/>
</dbReference>
<evidence type="ECO:0000256" key="4">
    <source>
        <dbReference type="ARBA" id="ARBA00022741"/>
    </source>
</evidence>
<keyword evidence="5" id="KW-0611">Plant defense</keyword>
<dbReference type="AlphaFoldDB" id="B8AZI6"/>
<gene>
    <name evidence="8" type="ORF">OsI_20439</name>
</gene>
<dbReference type="InterPro" id="IPR041118">
    <property type="entry name" value="Rx_N"/>
</dbReference>
<dbReference type="EMBL" id="CM000130">
    <property type="protein sequence ID" value="EEC79449.1"/>
    <property type="molecule type" value="Genomic_DNA"/>
</dbReference>
<dbReference type="HOGENOM" id="CLU_928768_0_0_1"/>